<dbReference type="InterPro" id="IPR050365">
    <property type="entry name" value="TIM50"/>
</dbReference>
<evidence type="ECO:0000259" key="2">
    <source>
        <dbReference type="PROSITE" id="PS50969"/>
    </source>
</evidence>
<feature type="domain" description="FCP1 homology" evidence="2">
    <location>
        <begin position="102"/>
        <end position="261"/>
    </location>
</feature>
<dbReference type="PROSITE" id="PS50969">
    <property type="entry name" value="FCP1"/>
    <property type="match status" value="1"/>
</dbReference>
<feature type="region of interest" description="Disordered" evidence="1">
    <location>
        <begin position="1"/>
        <end position="26"/>
    </location>
</feature>
<protein>
    <recommendedName>
        <fullName evidence="2">FCP1 homology domain-containing protein</fullName>
    </recommendedName>
</protein>
<dbReference type="InterPro" id="IPR011948">
    <property type="entry name" value="Dullard_phosphatase"/>
</dbReference>
<gene>
    <name evidence="3" type="ORF">IFM89_016820</name>
</gene>
<dbReference type="NCBIfam" id="TIGR02251">
    <property type="entry name" value="HIF-SF_euk"/>
    <property type="match status" value="1"/>
</dbReference>
<dbReference type="CDD" id="cd07521">
    <property type="entry name" value="HAD_FCP1-like"/>
    <property type="match status" value="1"/>
</dbReference>
<dbReference type="InterPro" id="IPR004274">
    <property type="entry name" value="FCP1_dom"/>
</dbReference>
<dbReference type="FunFam" id="3.40.50.1000:FF:000093">
    <property type="entry name" value="NLI interacting factor-like phosphatase family protein"/>
    <property type="match status" value="1"/>
</dbReference>
<dbReference type="InterPro" id="IPR023214">
    <property type="entry name" value="HAD_sf"/>
</dbReference>
<evidence type="ECO:0000256" key="1">
    <source>
        <dbReference type="SAM" id="MobiDB-lite"/>
    </source>
</evidence>
<evidence type="ECO:0000313" key="3">
    <source>
        <dbReference type="EMBL" id="KAF9588857.1"/>
    </source>
</evidence>
<keyword evidence="4" id="KW-1185">Reference proteome</keyword>
<reference evidence="3 4" key="1">
    <citation type="submission" date="2020-10" db="EMBL/GenBank/DDBJ databases">
        <title>The Coptis chinensis genome and diversification of protoberbering-type alkaloids.</title>
        <authorList>
            <person name="Wang B."/>
            <person name="Shu S."/>
            <person name="Song C."/>
            <person name="Liu Y."/>
        </authorList>
    </citation>
    <scope>NUCLEOTIDE SEQUENCE [LARGE SCALE GENOMIC DNA]</scope>
    <source>
        <strain evidence="3">HL-2020</strain>
        <tissue evidence="3">Leaf</tissue>
    </source>
</reference>
<dbReference type="InterPro" id="IPR036412">
    <property type="entry name" value="HAD-like_sf"/>
</dbReference>
<dbReference type="SUPFAM" id="SSF56784">
    <property type="entry name" value="HAD-like"/>
    <property type="match status" value="1"/>
</dbReference>
<dbReference type="AlphaFoldDB" id="A0A835GZ86"/>
<proteinExistence type="predicted"/>
<dbReference type="GO" id="GO:0016791">
    <property type="term" value="F:phosphatase activity"/>
    <property type="evidence" value="ECO:0007669"/>
    <property type="project" value="InterPro"/>
</dbReference>
<dbReference type="EMBL" id="JADFTS010000009">
    <property type="protein sequence ID" value="KAF9588857.1"/>
    <property type="molecule type" value="Genomic_DNA"/>
</dbReference>
<dbReference type="Gene3D" id="3.40.50.1000">
    <property type="entry name" value="HAD superfamily/HAD-like"/>
    <property type="match status" value="1"/>
</dbReference>
<organism evidence="3 4">
    <name type="scientific">Coptis chinensis</name>
    <dbReference type="NCBI Taxonomy" id="261450"/>
    <lineage>
        <taxon>Eukaryota</taxon>
        <taxon>Viridiplantae</taxon>
        <taxon>Streptophyta</taxon>
        <taxon>Embryophyta</taxon>
        <taxon>Tracheophyta</taxon>
        <taxon>Spermatophyta</taxon>
        <taxon>Magnoliopsida</taxon>
        <taxon>Ranunculales</taxon>
        <taxon>Ranunculaceae</taxon>
        <taxon>Coptidoideae</taxon>
        <taxon>Coptis</taxon>
    </lineage>
</organism>
<dbReference type="Proteomes" id="UP000631114">
    <property type="component" value="Unassembled WGS sequence"/>
</dbReference>
<comment type="caution">
    <text evidence="3">The sequence shown here is derived from an EMBL/GenBank/DDBJ whole genome shotgun (WGS) entry which is preliminary data.</text>
</comment>
<evidence type="ECO:0000313" key="4">
    <source>
        <dbReference type="Proteomes" id="UP000631114"/>
    </source>
</evidence>
<dbReference type="Pfam" id="PF03031">
    <property type="entry name" value="NIF"/>
    <property type="match status" value="1"/>
</dbReference>
<dbReference type="SMART" id="SM00577">
    <property type="entry name" value="CPDc"/>
    <property type="match status" value="1"/>
</dbReference>
<dbReference type="PANTHER" id="PTHR12210">
    <property type="entry name" value="DULLARD PROTEIN PHOSPHATASE"/>
    <property type="match status" value="1"/>
</dbReference>
<name>A0A835GZ86_9MAGN</name>
<sequence>MVSKLIKKTPTKPTKERRNRRKKKTPLKNFTNASSFVITSINNSFSSCQRRLIKIFTKFTNIRTPNRRKQGFHLLKKIPKEEVQVKEVCRSLVFKTILPPPIFPHKKTIFLDLDETLIHSKTDPPPENFDFIVQPRIECEILNFYVVKRPFVDELLETVSKKFEIVVFTAGLKEYASLILDKLDTKGLISYRLYRDSCKELEGKFVKDLSEVGRDLKNVVLVDDNPNAYVFQPENALPVLPFIDDFNDRELEKVIKFFENAEGVEDMRDAVKNYVSVEEKKVERDLFI</sequence>
<dbReference type="OrthoDB" id="277011at2759"/>
<accession>A0A835GZ86</accession>